<evidence type="ECO:0000313" key="2">
    <source>
        <dbReference type="Proteomes" id="UP000053989"/>
    </source>
</evidence>
<gene>
    <name evidence="1" type="ORF">SCLCIDRAFT_27918</name>
</gene>
<name>A0A0C3DD80_9AGAM</name>
<keyword evidence="2" id="KW-1185">Reference proteome</keyword>
<dbReference type="HOGENOM" id="CLU_007316_2_1_1"/>
<organism evidence="1 2">
    <name type="scientific">Scleroderma citrinum Foug A</name>
    <dbReference type="NCBI Taxonomy" id="1036808"/>
    <lineage>
        <taxon>Eukaryota</taxon>
        <taxon>Fungi</taxon>
        <taxon>Dikarya</taxon>
        <taxon>Basidiomycota</taxon>
        <taxon>Agaricomycotina</taxon>
        <taxon>Agaricomycetes</taxon>
        <taxon>Agaricomycetidae</taxon>
        <taxon>Boletales</taxon>
        <taxon>Sclerodermatineae</taxon>
        <taxon>Sclerodermataceae</taxon>
        <taxon>Scleroderma</taxon>
    </lineage>
</organism>
<reference evidence="1 2" key="1">
    <citation type="submission" date="2014-04" db="EMBL/GenBank/DDBJ databases">
        <authorList>
            <consortium name="DOE Joint Genome Institute"/>
            <person name="Kuo A."/>
            <person name="Kohler A."/>
            <person name="Nagy L.G."/>
            <person name="Floudas D."/>
            <person name="Copeland A."/>
            <person name="Barry K.W."/>
            <person name="Cichocki N."/>
            <person name="Veneault-Fourrey C."/>
            <person name="LaButti K."/>
            <person name="Lindquist E.A."/>
            <person name="Lipzen A."/>
            <person name="Lundell T."/>
            <person name="Morin E."/>
            <person name="Murat C."/>
            <person name="Sun H."/>
            <person name="Tunlid A."/>
            <person name="Henrissat B."/>
            <person name="Grigoriev I.V."/>
            <person name="Hibbett D.S."/>
            <person name="Martin F."/>
            <person name="Nordberg H.P."/>
            <person name="Cantor M.N."/>
            <person name="Hua S.X."/>
        </authorList>
    </citation>
    <scope>NUCLEOTIDE SEQUENCE [LARGE SCALE GENOMIC DNA]</scope>
    <source>
        <strain evidence="1 2">Foug A</strain>
    </source>
</reference>
<dbReference type="EMBL" id="KN822083">
    <property type="protein sequence ID" value="KIM58650.1"/>
    <property type="molecule type" value="Genomic_DNA"/>
</dbReference>
<accession>A0A0C3DD80</accession>
<dbReference type="Proteomes" id="UP000053989">
    <property type="component" value="Unassembled WGS sequence"/>
</dbReference>
<reference evidence="2" key="2">
    <citation type="submission" date="2015-01" db="EMBL/GenBank/DDBJ databases">
        <title>Evolutionary Origins and Diversification of the Mycorrhizal Mutualists.</title>
        <authorList>
            <consortium name="DOE Joint Genome Institute"/>
            <consortium name="Mycorrhizal Genomics Consortium"/>
            <person name="Kohler A."/>
            <person name="Kuo A."/>
            <person name="Nagy L.G."/>
            <person name="Floudas D."/>
            <person name="Copeland A."/>
            <person name="Barry K.W."/>
            <person name="Cichocki N."/>
            <person name="Veneault-Fourrey C."/>
            <person name="LaButti K."/>
            <person name="Lindquist E.A."/>
            <person name="Lipzen A."/>
            <person name="Lundell T."/>
            <person name="Morin E."/>
            <person name="Murat C."/>
            <person name="Riley R."/>
            <person name="Ohm R."/>
            <person name="Sun H."/>
            <person name="Tunlid A."/>
            <person name="Henrissat B."/>
            <person name="Grigoriev I.V."/>
            <person name="Hibbett D.S."/>
            <person name="Martin F."/>
        </authorList>
    </citation>
    <scope>NUCLEOTIDE SEQUENCE [LARGE SCALE GENOMIC DNA]</scope>
    <source>
        <strain evidence="2">Foug A</strain>
    </source>
</reference>
<proteinExistence type="predicted"/>
<dbReference type="InterPro" id="IPR012337">
    <property type="entry name" value="RNaseH-like_sf"/>
</dbReference>
<evidence type="ECO:0008006" key="3">
    <source>
        <dbReference type="Google" id="ProtNLM"/>
    </source>
</evidence>
<evidence type="ECO:0000313" key="1">
    <source>
        <dbReference type="EMBL" id="KIM58650.1"/>
    </source>
</evidence>
<dbReference type="AlphaFoldDB" id="A0A0C3DD80"/>
<protein>
    <recommendedName>
        <fullName evidence="3">HAT C-terminal dimerisation domain-containing protein</fullName>
    </recommendedName>
</protein>
<sequence>MEDIKYAEKEYEVTIAAWCTDAADDAKKMCKDLVKQMPWIISLHCSTHQVNLVICNLFKLKSAYLKTIDKATEVIKWFNHHSHTLGLLWKEQLRTYQKILALIQPVITHWTCHFLSTRCLLETSGALHSCCIKEEKELEKCGGDQQQDKAKAQQIIQTVLDVKFWTDITLVKIHLEPLAANILQSSNARLDTTLLTWGNLYRIYSDPALDDVVRAQVLSSLSKCWLQMDQDVFISAVIMNPYVRGKGFVHGNPLLSPIGLTFFDYLMESNKFSSSLMGLTEWKQLCEQEQTNVNLMHLWERLDTGISYGRNILVNFAVCILSIVTNSASCEQTFSEFGIIHMKWQNRLSKEKVHKTTLVKMDLWRDQSSTGLLQTRKRRYFSDFESQSLEHMSRSCSDVEYSDSEGTSDASTTPSSTNLIHDIAADLHNPIIESGPGNTTPVLIPLKDLFDYTLSMDVDYWTGGFRKLDEELACYDVLETSTLSI</sequence>
<dbReference type="OrthoDB" id="2423954at2759"/>
<dbReference type="SUPFAM" id="SSF53098">
    <property type="entry name" value="Ribonuclease H-like"/>
    <property type="match status" value="1"/>
</dbReference>
<dbReference type="STRING" id="1036808.A0A0C3DD80"/>
<dbReference type="InParanoid" id="A0A0C3DD80"/>